<comment type="caution">
    <text evidence="3">The sequence shown here is derived from an EMBL/GenBank/DDBJ whole genome shotgun (WGS) entry which is preliminary data.</text>
</comment>
<gene>
    <name evidence="3" type="ORF">T459_04274</name>
</gene>
<dbReference type="EMBL" id="AYRZ02000002">
    <property type="protein sequence ID" value="PHT89161.1"/>
    <property type="molecule type" value="Genomic_DNA"/>
</dbReference>
<reference evidence="3 4" key="1">
    <citation type="journal article" date="2014" name="Nat. Genet.">
        <title>Genome sequence of the hot pepper provides insights into the evolution of pungency in Capsicum species.</title>
        <authorList>
            <person name="Kim S."/>
            <person name="Park M."/>
            <person name="Yeom S.I."/>
            <person name="Kim Y.M."/>
            <person name="Lee J.M."/>
            <person name="Lee H.A."/>
            <person name="Seo E."/>
            <person name="Choi J."/>
            <person name="Cheong K."/>
            <person name="Kim K.T."/>
            <person name="Jung K."/>
            <person name="Lee G.W."/>
            <person name="Oh S.K."/>
            <person name="Bae C."/>
            <person name="Kim S.B."/>
            <person name="Lee H.Y."/>
            <person name="Kim S.Y."/>
            <person name="Kim M.S."/>
            <person name="Kang B.C."/>
            <person name="Jo Y.D."/>
            <person name="Yang H.B."/>
            <person name="Jeong H.J."/>
            <person name="Kang W.H."/>
            <person name="Kwon J.K."/>
            <person name="Shin C."/>
            <person name="Lim J.Y."/>
            <person name="Park J.H."/>
            <person name="Huh J.H."/>
            <person name="Kim J.S."/>
            <person name="Kim B.D."/>
            <person name="Cohen O."/>
            <person name="Paran I."/>
            <person name="Suh M.C."/>
            <person name="Lee S.B."/>
            <person name="Kim Y.K."/>
            <person name="Shin Y."/>
            <person name="Noh S.J."/>
            <person name="Park J."/>
            <person name="Seo Y.S."/>
            <person name="Kwon S.Y."/>
            <person name="Kim H.A."/>
            <person name="Park J.M."/>
            <person name="Kim H.J."/>
            <person name="Choi S.B."/>
            <person name="Bosland P.W."/>
            <person name="Reeves G."/>
            <person name="Jo S.H."/>
            <person name="Lee B.W."/>
            <person name="Cho H.T."/>
            <person name="Choi H.S."/>
            <person name="Lee M.S."/>
            <person name="Yu Y."/>
            <person name="Do Choi Y."/>
            <person name="Park B.S."/>
            <person name="van Deynze A."/>
            <person name="Ashrafi H."/>
            <person name="Hill T."/>
            <person name="Kim W.T."/>
            <person name="Pai H.S."/>
            <person name="Ahn H.K."/>
            <person name="Yeam I."/>
            <person name="Giovannoni J.J."/>
            <person name="Rose J.K."/>
            <person name="Sorensen I."/>
            <person name="Lee S.J."/>
            <person name="Kim R.W."/>
            <person name="Choi I.Y."/>
            <person name="Choi B.S."/>
            <person name="Lim J.S."/>
            <person name="Lee Y.H."/>
            <person name="Choi D."/>
        </authorList>
    </citation>
    <scope>NUCLEOTIDE SEQUENCE [LARGE SCALE GENOMIC DNA]</scope>
    <source>
        <strain evidence="4">cv. CM334</strain>
    </source>
</reference>
<dbReference type="STRING" id="4072.A0A2G3A4P6"/>
<evidence type="ECO:0000259" key="2">
    <source>
        <dbReference type="Pfam" id="PF04937"/>
    </source>
</evidence>
<accession>A0A2G3A4P6</accession>
<dbReference type="InterPro" id="IPR012337">
    <property type="entry name" value="RNaseH-like_sf"/>
</dbReference>
<feature type="domain" description="DUF659" evidence="2">
    <location>
        <begin position="99"/>
        <end position="232"/>
    </location>
</feature>
<evidence type="ECO:0000313" key="4">
    <source>
        <dbReference type="Proteomes" id="UP000222542"/>
    </source>
</evidence>
<dbReference type="SUPFAM" id="SSF53098">
    <property type="entry name" value="Ribonuclease H-like"/>
    <property type="match status" value="1"/>
</dbReference>
<sequence>MENEKAEKKKSTVQLDARRRADYVSLPEGSDLSQPKKRKGSTGRALEKLFSIANRNIADKLAARMFYTSGLSFNLSTSPYFKMYSEFLAANPIPNYVPPTYNRLRTTLLAQGKANINKKLQPIRDTWKRKGLSICSDGWSDIKRRPLINIMGASSGGPTFLKSINSSSVVKDGGYIAKLFIKAIEDVDSKIVVQVITNNAVNMKLDDAIVEETFLHIFWTPCVVHCLNLALKSGDHFNIDESINELVELSIDKPQIEGIFFENEVENLEEDDNIKEIEEDDL</sequence>
<proteinExistence type="predicted"/>
<organism evidence="3 4">
    <name type="scientific">Capsicum annuum</name>
    <name type="common">Capsicum pepper</name>
    <dbReference type="NCBI Taxonomy" id="4072"/>
    <lineage>
        <taxon>Eukaryota</taxon>
        <taxon>Viridiplantae</taxon>
        <taxon>Streptophyta</taxon>
        <taxon>Embryophyta</taxon>
        <taxon>Tracheophyta</taxon>
        <taxon>Spermatophyta</taxon>
        <taxon>Magnoliopsida</taxon>
        <taxon>eudicotyledons</taxon>
        <taxon>Gunneridae</taxon>
        <taxon>Pentapetalae</taxon>
        <taxon>asterids</taxon>
        <taxon>lamiids</taxon>
        <taxon>Solanales</taxon>
        <taxon>Solanaceae</taxon>
        <taxon>Solanoideae</taxon>
        <taxon>Capsiceae</taxon>
        <taxon>Capsicum</taxon>
    </lineage>
</organism>
<keyword evidence="4" id="KW-1185">Reference proteome</keyword>
<dbReference type="PANTHER" id="PTHR32166">
    <property type="entry name" value="OSJNBA0013A04.12 PROTEIN"/>
    <property type="match status" value="1"/>
</dbReference>
<dbReference type="AlphaFoldDB" id="A0A2G3A4P6"/>
<dbReference type="InterPro" id="IPR007021">
    <property type="entry name" value="DUF659"/>
</dbReference>
<dbReference type="PANTHER" id="PTHR32166:SF81">
    <property type="entry name" value="OS06G0658400 PROTEIN"/>
    <property type="match status" value="1"/>
</dbReference>
<name>A0A2G3A4P6_CAPAN</name>
<reference evidence="3 4" key="2">
    <citation type="journal article" date="2017" name="Genome Biol.">
        <title>New reference genome sequences of hot pepper reveal the massive evolution of plant disease-resistance genes by retroduplication.</title>
        <authorList>
            <person name="Kim S."/>
            <person name="Park J."/>
            <person name="Yeom S.I."/>
            <person name="Kim Y.M."/>
            <person name="Seo E."/>
            <person name="Kim K.T."/>
            <person name="Kim M.S."/>
            <person name="Lee J.M."/>
            <person name="Cheong K."/>
            <person name="Shin H.S."/>
            <person name="Kim S.B."/>
            <person name="Han K."/>
            <person name="Lee J."/>
            <person name="Park M."/>
            <person name="Lee H.A."/>
            <person name="Lee H.Y."/>
            <person name="Lee Y."/>
            <person name="Oh S."/>
            <person name="Lee J.H."/>
            <person name="Choi E."/>
            <person name="Choi E."/>
            <person name="Lee S.E."/>
            <person name="Jeon J."/>
            <person name="Kim H."/>
            <person name="Choi G."/>
            <person name="Song H."/>
            <person name="Lee J."/>
            <person name="Lee S.C."/>
            <person name="Kwon J.K."/>
            <person name="Lee H.Y."/>
            <person name="Koo N."/>
            <person name="Hong Y."/>
            <person name="Kim R.W."/>
            <person name="Kang W.H."/>
            <person name="Huh J.H."/>
            <person name="Kang B.C."/>
            <person name="Yang T.J."/>
            <person name="Lee Y.H."/>
            <person name="Bennetzen J.L."/>
            <person name="Choi D."/>
        </authorList>
    </citation>
    <scope>NUCLEOTIDE SEQUENCE [LARGE SCALE GENOMIC DNA]</scope>
    <source>
        <strain evidence="4">cv. CM334</strain>
    </source>
</reference>
<feature type="compositionally biased region" description="Basic and acidic residues" evidence="1">
    <location>
        <begin position="1"/>
        <end position="22"/>
    </location>
</feature>
<dbReference type="Gramene" id="PHT89161">
    <property type="protein sequence ID" value="PHT89161"/>
    <property type="gene ID" value="T459_04274"/>
</dbReference>
<dbReference type="OMA" id="HMEDYKE"/>
<dbReference type="Proteomes" id="UP000222542">
    <property type="component" value="Unassembled WGS sequence"/>
</dbReference>
<evidence type="ECO:0000256" key="1">
    <source>
        <dbReference type="SAM" id="MobiDB-lite"/>
    </source>
</evidence>
<dbReference type="Pfam" id="PF04937">
    <property type="entry name" value="DUF659"/>
    <property type="match status" value="1"/>
</dbReference>
<feature type="region of interest" description="Disordered" evidence="1">
    <location>
        <begin position="1"/>
        <end position="40"/>
    </location>
</feature>
<protein>
    <recommendedName>
        <fullName evidence="2">DUF659 domain-containing protein</fullName>
    </recommendedName>
</protein>
<evidence type="ECO:0000313" key="3">
    <source>
        <dbReference type="EMBL" id="PHT89161.1"/>
    </source>
</evidence>